<comment type="caution">
    <text evidence="2">The sequence shown here is derived from an EMBL/GenBank/DDBJ whole genome shotgun (WGS) entry which is preliminary data.</text>
</comment>
<keyword evidence="1" id="KW-0812">Transmembrane</keyword>
<dbReference type="EMBL" id="JARKIF010000023">
    <property type="protein sequence ID" value="KAJ7615920.1"/>
    <property type="molecule type" value="Genomic_DNA"/>
</dbReference>
<dbReference type="AlphaFoldDB" id="A0AAD7BAU8"/>
<reference evidence="2" key="1">
    <citation type="submission" date="2023-03" db="EMBL/GenBank/DDBJ databases">
        <title>Massive genome expansion in bonnet fungi (Mycena s.s.) driven by repeated elements and novel gene families across ecological guilds.</title>
        <authorList>
            <consortium name="Lawrence Berkeley National Laboratory"/>
            <person name="Harder C.B."/>
            <person name="Miyauchi S."/>
            <person name="Viragh M."/>
            <person name="Kuo A."/>
            <person name="Thoen E."/>
            <person name="Andreopoulos B."/>
            <person name="Lu D."/>
            <person name="Skrede I."/>
            <person name="Drula E."/>
            <person name="Henrissat B."/>
            <person name="Morin E."/>
            <person name="Kohler A."/>
            <person name="Barry K."/>
            <person name="LaButti K."/>
            <person name="Morin E."/>
            <person name="Salamov A."/>
            <person name="Lipzen A."/>
            <person name="Mereny Z."/>
            <person name="Hegedus B."/>
            <person name="Baldrian P."/>
            <person name="Stursova M."/>
            <person name="Weitz H."/>
            <person name="Taylor A."/>
            <person name="Grigoriev I.V."/>
            <person name="Nagy L.G."/>
            <person name="Martin F."/>
            <person name="Kauserud H."/>
        </authorList>
    </citation>
    <scope>NUCLEOTIDE SEQUENCE</scope>
    <source>
        <strain evidence="2">9284</strain>
    </source>
</reference>
<name>A0AAD7BAU8_9AGAR</name>
<organism evidence="2 3">
    <name type="scientific">Roridomyces roridus</name>
    <dbReference type="NCBI Taxonomy" id="1738132"/>
    <lineage>
        <taxon>Eukaryota</taxon>
        <taxon>Fungi</taxon>
        <taxon>Dikarya</taxon>
        <taxon>Basidiomycota</taxon>
        <taxon>Agaricomycotina</taxon>
        <taxon>Agaricomycetes</taxon>
        <taxon>Agaricomycetidae</taxon>
        <taxon>Agaricales</taxon>
        <taxon>Marasmiineae</taxon>
        <taxon>Mycenaceae</taxon>
        <taxon>Roridomyces</taxon>
    </lineage>
</organism>
<evidence type="ECO:0000313" key="2">
    <source>
        <dbReference type="EMBL" id="KAJ7615920.1"/>
    </source>
</evidence>
<keyword evidence="1" id="KW-1133">Transmembrane helix</keyword>
<keyword evidence="3" id="KW-1185">Reference proteome</keyword>
<feature type="transmembrane region" description="Helical" evidence="1">
    <location>
        <begin position="156"/>
        <end position="175"/>
    </location>
</feature>
<accession>A0AAD7BAU8</accession>
<dbReference type="Proteomes" id="UP001221142">
    <property type="component" value="Unassembled WGS sequence"/>
</dbReference>
<keyword evidence="1" id="KW-0472">Membrane</keyword>
<proteinExistence type="predicted"/>
<evidence type="ECO:0000313" key="3">
    <source>
        <dbReference type="Proteomes" id="UP001221142"/>
    </source>
</evidence>
<protein>
    <submittedName>
        <fullName evidence="2">Uncharacterized protein</fullName>
    </submittedName>
</protein>
<sequence>MPPSRRASVVSASSKVFGRPFESLRASVVRTARRRSLRRHTAMGCTFEFVTPPTPPASSVDRRQSTLSAAPLLQRKSSSLSISLSEFTQRNQSCMSLASVSSDESMDTVDSAETVTPAGVEGCMMPSQSTFFHPPGARPLRRTSKSTRRVKRCRKFVWAVITSIVFVPTPGVTIGPSSYR</sequence>
<gene>
    <name evidence="2" type="ORF">FB45DRAFT_1064112</name>
</gene>
<evidence type="ECO:0000256" key="1">
    <source>
        <dbReference type="SAM" id="Phobius"/>
    </source>
</evidence>